<evidence type="ECO:0000256" key="8">
    <source>
        <dbReference type="ARBA" id="ARBA00049001"/>
    </source>
</evidence>
<evidence type="ECO:0000313" key="9">
    <source>
        <dbReference type="EMBL" id="KAF7312589.1"/>
    </source>
</evidence>
<name>A0A8H6T891_9AGAR</name>
<evidence type="ECO:0000313" key="10">
    <source>
        <dbReference type="Proteomes" id="UP000636479"/>
    </source>
</evidence>
<dbReference type="AlphaFoldDB" id="A0A8H6T891"/>
<evidence type="ECO:0000256" key="5">
    <source>
        <dbReference type="ARBA" id="ARBA00022741"/>
    </source>
</evidence>
<sequence>MAATISRTTAATLLSNVQRGLSPIELLYTPNDRWPLPRKFRPHHLHLSISILDSSFNPPTKAHLALAKVPRHDPTGHAYDAKIFLLSVRNADKSLKPTDATYIQRLEMMLLLAQETVRKGHRHPIAVAVIDEPTFAGKASKLRAFLEERVVNLGIQRPELNFLMGFDTLERLFAPRYYGDSPEDPEAEAKMFKALDKFFSEEQDNARVVYARRGGSPNEEATLALADRFIQQKRVELVELDEDVDTTSSTRVREAIRERKSWAPLVPPSILQYLKNEKLYTWP</sequence>
<keyword evidence="5" id="KW-0547">Nucleotide-binding</keyword>
<dbReference type="GeneID" id="59342118"/>
<gene>
    <name evidence="9" type="ORF">MIND_00273000</name>
</gene>
<keyword evidence="7" id="KW-0520">NAD</keyword>
<evidence type="ECO:0000256" key="4">
    <source>
        <dbReference type="ARBA" id="ARBA00022695"/>
    </source>
</evidence>
<dbReference type="SUPFAM" id="SSF52374">
    <property type="entry name" value="Nucleotidylyl transferase"/>
    <property type="match status" value="1"/>
</dbReference>
<evidence type="ECO:0000256" key="2">
    <source>
        <dbReference type="ARBA" id="ARBA00022642"/>
    </source>
</evidence>
<accession>A0A8H6T891</accession>
<reference evidence="9" key="1">
    <citation type="submission" date="2020-05" db="EMBL/GenBank/DDBJ databases">
        <title>Mycena genomes resolve the evolution of fungal bioluminescence.</title>
        <authorList>
            <person name="Tsai I.J."/>
        </authorList>
    </citation>
    <scope>NUCLEOTIDE SEQUENCE</scope>
    <source>
        <strain evidence="9">171206Taipei</strain>
    </source>
</reference>
<dbReference type="GO" id="GO:0000309">
    <property type="term" value="F:nicotinamide-nucleotide adenylyltransferase activity"/>
    <property type="evidence" value="ECO:0007669"/>
    <property type="project" value="UniProtKB-EC"/>
</dbReference>
<evidence type="ECO:0000256" key="6">
    <source>
        <dbReference type="ARBA" id="ARBA00022840"/>
    </source>
</evidence>
<evidence type="ECO:0000256" key="1">
    <source>
        <dbReference type="ARBA" id="ARBA00004790"/>
    </source>
</evidence>
<keyword evidence="6" id="KW-0067">ATP-binding</keyword>
<dbReference type="GO" id="GO:0016887">
    <property type="term" value="F:ATP hydrolysis activity"/>
    <property type="evidence" value="ECO:0007669"/>
    <property type="project" value="TreeGrafter"/>
</dbReference>
<dbReference type="PANTHER" id="PTHR31285">
    <property type="entry name" value="NICOTINAMIDE MONONUCLEOTIDE ADENYLYLTRANSFERASE"/>
    <property type="match status" value="1"/>
</dbReference>
<evidence type="ECO:0008006" key="11">
    <source>
        <dbReference type="Google" id="ProtNLM"/>
    </source>
</evidence>
<keyword evidence="3" id="KW-0808">Transferase</keyword>
<dbReference type="PANTHER" id="PTHR31285:SF0">
    <property type="entry name" value="NICOTINAMIDE MONONUCLEOTIDE ADENYLYLTRANSFERASE"/>
    <property type="match status" value="1"/>
</dbReference>
<protein>
    <recommendedName>
        <fullName evidence="11">Nicotinamide-nucleotide adenylyltransferase</fullName>
    </recommendedName>
</protein>
<proteinExistence type="predicted"/>
<dbReference type="Gene3D" id="3.40.50.620">
    <property type="entry name" value="HUPs"/>
    <property type="match status" value="1"/>
</dbReference>
<dbReference type="RefSeq" id="XP_037224697.1">
    <property type="nucleotide sequence ID" value="XM_037359602.1"/>
</dbReference>
<dbReference type="GO" id="GO:0005634">
    <property type="term" value="C:nucleus"/>
    <property type="evidence" value="ECO:0007669"/>
    <property type="project" value="TreeGrafter"/>
</dbReference>
<dbReference type="UniPathway" id="UPA00253">
    <property type="reaction ID" value="UER00600"/>
</dbReference>
<comment type="catalytic activity">
    <reaction evidence="8">
        <text>beta-nicotinamide D-ribonucleotide + ATP + H(+) = diphosphate + NAD(+)</text>
        <dbReference type="Rhea" id="RHEA:21360"/>
        <dbReference type="ChEBI" id="CHEBI:14649"/>
        <dbReference type="ChEBI" id="CHEBI:15378"/>
        <dbReference type="ChEBI" id="CHEBI:30616"/>
        <dbReference type="ChEBI" id="CHEBI:33019"/>
        <dbReference type="ChEBI" id="CHEBI:57540"/>
        <dbReference type="EC" id="2.7.7.1"/>
    </reaction>
</comment>
<keyword evidence="4" id="KW-0548">Nucleotidyltransferase</keyword>
<dbReference type="GO" id="GO:0009435">
    <property type="term" value="P:NAD+ biosynthetic process"/>
    <property type="evidence" value="ECO:0007669"/>
    <property type="project" value="UniProtKB-UniPathway"/>
</dbReference>
<dbReference type="GO" id="GO:0005524">
    <property type="term" value="F:ATP binding"/>
    <property type="evidence" value="ECO:0007669"/>
    <property type="project" value="UniProtKB-KW"/>
</dbReference>
<evidence type="ECO:0000256" key="7">
    <source>
        <dbReference type="ARBA" id="ARBA00023027"/>
    </source>
</evidence>
<dbReference type="CDD" id="cd02165">
    <property type="entry name" value="NMNAT"/>
    <property type="match status" value="1"/>
</dbReference>
<evidence type="ECO:0000256" key="3">
    <source>
        <dbReference type="ARBA" id="ARBA00022679"/>
    </source>
</evidence>
<keyword evidence="10" id="KW-1185">Reference proteome</keyword>
<dbReference type="InterPro" id="IPR005248">
    <property type="entry name" value="NadD/NMNAT"/>
</dbReference>
<keyword evidence="2" id="KW-0662">Pyridine nucleotide biosynthesis</keyword>
<comment type="caution">
    <text evidence="9">The sequence shown here is derived from an EMBL/GenBank/DDBJ whole genome shotgun (WGS) entry which is preliminary data.</text>
</comment>
<dbReference type="Proteomes" id="UP000636479">
    <property type="component" value="Unassembled WGS sequence"/>
</dbReference>
<dbReference type="GO" id="GO:0005737">
    <property type="term" value="C:cytoplasm"/>
    <property type="evidence" value="ECO:0007669"/>
    <property type="project" value="TreeGrafter"/>
</dbReference>
<dbReference type="OrthoDB" id="5591297at2759"/>
<organism evidence="9 10">
    <name type="scientific">Mycena indigotica</name>
    <dbReference type="NCBI Taxonomy" id="2126181"/>
    <lineage>
        <taxon>Eukaryota</taxon>
        <taxon>Fungi</taxon>
        <taxon>Dikarya</taxon>
        <taxon>Basidiomycota</taxon>
        <taxon>Agaricomycotina</taxon>
        <taxon>Agaricomycetes</taxon>
        <taxon>Agaricomycetidae</taxon>
        <taxon>Agaricales</taxon>
        <taxon>Marasmiineae</taxon>
        <taxon>Mycenaceae</taxon>
        <taxon>Mycena</taxon>
    </lineage>
</organism>
<comment type="pathway">
    <text evidence="1">Cofactor biosynthesis; NAD(+) biosynthesis.</text>
</comment>
<dbReference type="InterPro" id="IPR014729">
    <property type="entry name" value="Rossmann-like_a/b/a_fold"/>
</dbReference>
<dbReference type="EMBL" id="JACAZF010000002">
    <property type="protein sequence ID" value="KAF7312589.1"/>
    <property type="molecule type" value="Genomic_DNA"/>
</dbReference>